<keyword evidence="8 10" id="KW-1133">Transmembrane helix</keyword>
<dbReference type="SUPFAM" id="SSF52540">
    <property type="entry name" value="P-loop containing nucleoside triphosphate hydrolases"/>
    <property type="match status" value="1"/>
</dbReference>
<keyword evidence="6" id="KW-0378">Hydrolase</keyword>
<feature type="domain" description="ABC transmembrane type-1" evidence="12">
    <location>
        <begin position="170"/>
        <end position="449"/>
    </location>
</feature>
<dbReference type="PROSITE" id="PS50893">
    <property type="entry name" value="ABC_TRANSPORTER_2"/>
    <property type="match status" value="1"/>
</dbReference>
<feature type="domain" description="ABC transporter" evidence="11">
    <location>
        <begin position="484"/>
        <end position="720"/>
    </location>
</feature>
<dbReference type="RefSeq" id="WP_095074576.1">
    <property type="nucleotide sequence ID" value="NZ_LT899436.1"/>
</dbReference>
<sequence>MNKNFPVFKQKGNNSCGLFCLKIIAKYYSGFFNEAPYLKILEEKGLSIYSLCRIAESNGFRTNAYKVSYEQLTTITKPVIIHINENHFVVLYKIIKDTVYISDPAKGLITYDKTDFLKLWLNKEFGDGMVISLTPSESLVNITSKKATYVAAINFLFRHLNPYKKNLLYLIGVMLIISLVYSILPFLTRSIIDIGVEGKDFNFIIIILIANICLLFFRSVGEWIRSSISLHIASRMKISIITDYFIKLFSLPANFVENMMIGDIIQRSRDQERIQQFISNSAISVLMSLLILFIYSIILFVFNFNLFLIFLISTVFYISWITLFFNIRKKMDTKYYKLMGENQSSWIELLKNFEDIKLNNYATNRRWKWEKIQVSIYGVGIKLLNVDRLQKLGADFINGVKDICLTFYAAFLVIEGKMSIGTLISIQFIAGQLNGPVMELVNFIKSSQSAFISFLRLNEINSMEEEQKSDQPLTRSFSETNNDIRFENVSFKYKGTRNLILKNLTFSIPEHKTTVIVGTSGSGKTTLMKLISKVYTDYNGEIFIGNTNLKNFDNSFLRKKTGFVFQDSTLYKDTILNNIVLSEENDYTPKLLDKVLSWVNLSDEIANFPDGLNTKLNEGGKGLSQGQKQRLLLARALFKRPKFLILDEITNAVDSENAENITNLFLKGLKNQTIIIASHKLSTIRCADNILVMENGKLINSGTYKSLIEDKNSLLFKMFQKEISKNTFEDV</sequence>
<keyword evidence="7 14" id="KW-0067">ATP-binding</keyword>
<evidence type="ECO:0000256" key="4">
    <source>
        <dbReference type="ARBA" id="ARBA00022692"/>
    </source>
</evidence>
<dbReference type="PROSITE" id="PS50929">
    <property type="entry name" value="ABC_TM1F"/>
    <property type="match status" value="1"/>
</dbReference>
<dbReference type="GO" id="GO:0016887">
    <property type="term" value="F:ATP hydrolysis activity"/>
    <property type="evidence" value="ECO:0007669"/>
    <property type="project" value="InterPro"/>
</dbReference>
<evidence type="ECO:0000259" key="12">
    <source>
        <dbReference type="PROSITE" id="PS50929"/>
    </source>
</evidence>
<dbReference type="InterPro" id="IPR003439">
    <property type="entry name" value="ABC_transporter-like_ATP-bd"/>
</dbReference>
<dbReference type="CDD" id="cd18571">
    <property type="entry name" value="ABC_6TM_peptidase_like"/>
    <property type="match status" value="1"/>
</dbReference>
<evidence type="ECO:0000256" key="5">
    <source>
        <dbReference type="ARBA" id="ARBA00022741"/>
    </source>
</evidence>
<keyword evidence="9 10" id="KW-0472">Membrane</keyword>
<dbReference type="InterPro" id="IPR011527">
    <property type="entry name" value="ABC1_TM_dom"/>
</dbReference>
<dbReference type="Pfam" id="PF03412">
    <property type="entry name" value="Peptidase_C39"/>
    <property type="match status" value="1"/>
</dbReference>
<evidence type="ECO:0000313" key="14">
    <source>
        <dbReference type="EMBL" id="SNR17426.1"/>
    </source>
</evidence>
<accession>A0A238UEJ9</accession>
<dbReference type="Gene3D" id="1.20.1560.10">
    <property type="entry name" value="ABC transporter type 1, transmembrane domain"/>
    <property type="match status" value="1"/>
</dbReference>
<evidence type="ECO:0000259" key="13">
    <source>
        <dbReference type="PROSITE" id="PS50990"/>
    </source>
</evidence>
<dbReference type="Gene3D" id="3.90.70.10">
    <property type="entry name" value="Cysteine proteinases"/>
    <property type="match status" value="1"/>
</dbReference>
<dbReference type="PROSITE" id="PS00211">
    <property type="entry name" value="ABC_TRANSPORTER_1"/>
    <property type="match status" value="1"/>
</dbReference>
<dbReference type="GO" id="GO:0008233">
    <property type="term" value="F:peptidase activity"/>
    <property type="evidence" value="ECO:0007669"/>
    <property type="project" value="InterPro"/>
</dbReference>
<evidence type="ECO:0000256" key="6">
    <source>
        <dbReference type="ARBA" id="ARBA00022801"/>
    </source>
</evidence>
<protein>
    <submittedName>
        <fullName evidence="14">ABC transporter ATP-binding protein</fullName>
    </submittedName>
</protein>
<dbReference type="GO" id="GO:0015421">
    <property type="term" value="F:ABC-type oligopeptide transporter activity"/>
    <property type="evidence" value="ECO:0007669"/>
    <property type="project" value="TreeGrafter"/>
</dbReference>
<dbReference type="InterPro" id="IPR027417">
    <property type="entry name" value="P-loop_NTPase"/>
</dbReference>
<feature type="transmembrane region" description="Helical" evidence="10">
    <location>
        <begin position="200"/>
        <end position="217"/>
    </location>
</feature>
<dbReference type="Pfam" id="PF00664">
    <property type="entry name" value="ABC_membrane"/>
    <property type="match status" value="1"/>
</dbReference>
<dbReference type="PANTHER" id="PTHR43394:SF1">
    <property type="entry name" value="ATP-BINDING CASSETTE SUB-FAMILY B MEMBER 10, MITOCHONDRIAL"/>
    <property type="match status" value="1"/>
</dbReference>
<dbReference type="EMBL" id="LT899436">
    <property type="protein sequence ID" value="SNR17426.1"/>
    <property type="molecule type" value="Genomic_DNA"/>
</dbReference>
<evidence type="ECO:0000256" key="9">
    <source>
        <dbReference type="ARBA" id="ARBA00023136"/>
    </source>
</evidence>
<dbReference type="KEGG" id="tje:TJEJU_3791"/>
<proteinExistence type="predicted"/>
<keyword evidence="5" id="KW-0547">Nucleotide-binding</keyword>
<evidence type="ECO:0000256" key="10">
    <source>
        <dbReference type="SAM" id="Phobius"/>
    </source>
</evidence>
<evidence type="ECO:0000256" key="7">
    <source>
        <dbReference type="ARBA" id="ARBA00022840"/>
    </source>
</evidence>
<keyword evidence="15" id="KW-1185">Reference proteome</keyword>
<keyword evidence="4 10" id="KW-0812">Transmembrane</keyword>
<dbReference type="InterPro" id="IPR005074">
    <property type="entry name" value="Peptidase_C39"/>
</dbReference>
<keyword evidence="2" id="KW-0813">Transport</keyword>
<dbReference type="OrthoDB" id="9760358at2"/>
<dbReference type="InterPro" id="IPR017871">
    <property type="entry name" value="ABC_transporter-like_CS"/>
</dbReference>
<feature type="transmembrane region" description="Helical" evidence="10">
    <location>
        <begin position="277"/>
        <end position="300"/>
    </location>
</feature>
<dbReference type="Pfam" id="PF00005">
    <property type="entry name" value="ABC_tran"/>
    <property type="match status" value="1"/>
</dbReference>
<evidence type="ECO:0000256" key="8">
    <source>
        <dbReference type="ARBA" id="ARBA00022989"/>
    </source>
</evidence>
<dbReference type="AlphaFoldDB" id="A0A238UEJ9"/>
<dbReference type="FunFam" id="3.40.50.300:FF:000854">
    <property type="entry name" value="Multidrug ABC transporter ATP-binding protein"/>
    <property type="match status" value="1"/>
</dbReference>
<evidence type="ECO:0000256" key="3">
    <source>
        <dbReference type="ARBA" id="ARBA00022475"/>
    </source>
</evidence>
<feature type="transmembrane region" description="Helical" evidence="10">
    <location>
        <begin position="167"/>
        <end position="188"/>
    </location>
</feature>
<dbReference type="InterPro" id="IPR003593">
    <property type="entry name" value="AAA+_ATPase"/>
</dbReference>
<dbReference type="Proteomes" id="UP000215214">
    <property type="component" value="Chromosome TJEJU"/>
</dbReference>
<dbReference type="InterPro" id="IPR036640">
    <property type="entry name" value="ABC1_TM_sf"/>
</dbReference>
<dbReference type="InterPro" id="IPR039421">
    <property type="entry name" value="Type_1_exporter"/>
</dbReference>
<dbReference type="GO" id="GO:0005886">
    <property type="term" value="C:plasma membrane"/>
    <property type="evidence" value="ECO:0007669"/>
    <property type="project" value="UniProtKB-SubCell"/>
</dbReference>
<dbReference type="GO" id="GO:0006508">
    <property type="term" value="P:proteolysis"/>
    <property type="evidence" value="ECO:0007669"/>
    <property type="project" value="InterPro"/>
</dbReference>
<name>A0A238UEJ9_9FLAO</name>
<dbReference type="GO" id="GO:0005524">
    <property type="term" value="F:ATP binding"/>
    <property type="evidence" value="ECO:0007669"/>
    <property type="project" value="UniProtKB-KW"/>
</dbReference>
<evidence type="ECO:0000259" key="11">
    <source>
        <dbReference type="PROSITE" id="PS50893"/>
    </source>
</evidence>
<feature type="domain" description="Peptidase C39" evidence="13">
    <location>
        <begin position="10"/>
        <end position="127"/>
    </location>
</feature>
<comment type="subcellular location">
    <subcellularLocation>
        <location evidence="1">Cell membrane</location>
        <topology evidence="1">Multi-pass membrane protein</topology>
    </subcellularLocation>
</comment>
<dbReference type="SMART" id="SM00382">
    <property type="entry name" value="AAA"/>
    <property type="match status" value="1"/>
</dbReference>
<feature type="transmembrane region" description="Helical" evidence="10">
    <location>
        <begin position="306"/>
        <end position="327"/>
    </location>
</feature>
<evidence type="ECO:0000313" key="15">
    <source>
        <dbReference type="Proteomes" id="UP000215214"/>
    </source>
</evidence>
<dbReference type="PANTHER" id="PTHR43394">
    <property type="entry name" value="ATP-DEPENDENT PERMEASE MDL1, MITOCHONDRIAL"/>
    <property type="match status" value="1"/>
</dbReference>
<keyword evidence="3" id="KW-1003">Cell membrane</keyword>
<dbReference type="PROSITE" id="PS50990">
    <property type="entry name" value="PEPTIDASE_C39"/>
    <property type="match status" value="1"/>
</dbReference>
<dbReference type="SUPFAM" id="SSF90123">
    <property type="entry name" value="ABC transporter transmembrane region"/>
    <property type="match status" value="1"/>
</dbReference>
<reference evidence="14 15" key="1">
    <citation type="submission" date="2017-07" db="EMBL/GenBank/DDBJ databases">
        <authorList>
            <person name="Sun Z.S."/>
            <person name="Albrecht U."/>
            <person name="Echele G."/>
            <person name="Lee C.C."/>
        </authorList>
    </citation>
    <scope>NUCLEOTIDE SEQUENCE [LARGE SCALE GENOMIC DNA]</scope>
    <source>
        <strain evidence="15">type strain: KCTC 22618</strain>
    </source>
</reference>
<dbReference type="Gene3D" id="3.40.50.300">
    <property type="entry name" value="P-loop containing nucleotide triphosphate hydrolases"/>
    <property type="match status" value="1"/>
</dbReference>
<evidence type="ECO:0000256" key="2">
    <source>
        <dbReference type="ARBA" id="ARBA00022448"/>
    </source>
</evidence>
<evidence type="ECO:0000256" key="1">
    <source>
        <dbReference type="ARBA" id="ARBA00004651"/>
    </source>
</evidence>
<organism evidence="14 15">
    <name type="scientific">Tenacibaculum jejuense</name>
    <dbReference type="NCBI Taxonomy" id="584609"/>
    <lineage>
        <taxon>Bacteria</taxon>
        <taxon>Pseudomonadati</taxon>
        <taxon>Bacteroidota</taxon>
        <taxon>Flavobacteriia</taxon>
        <taxon>Flavobacteriales</taxon>
        <taxon>Flavobacteriaceae</taxon>
        <taxon>Tenacibaculum</taxon>
    </lineage>
</organism>
<gene>
    <name evidence="14" type="ORF">TJEJU_3791</name>
</gene>